<proteinExistence type="predicted"/>
<sequence>MADIVFLLAVFNACTIITRFTRIVGELFGVLIAVLLIQEAIKGMVNEFSVSKSENPNEERYQFQCVAVYKWTVGTNLHLWTSLYFFKKQEGQVLALWHIIPSKVSYGVPRRLYTPLPWKSASLYHWTVIKDMGKVPPAYIFAAIIPDIMIRSSTNDYESNGENKSFQGSVQASASSDSLRLEILNDSNKNALEDPFVFTANANEASSILTTVGDDEYWNGEAQERRSLSYVNQGHNTWMLYLISFMKYWLSSSSLKDLIDLLLIVLV</sequence>
<reference evidence="1 2" key="1">
    <citation type="journal article" date="2018" name="Science">
        <title>The opium poppy genome and morphinan production.</title>
        <authorList>
            <person name="Guo L."/>
            <person name="Winzer T."/>
            <person name="Yang X."/>
            <person name="Li Y."/>
            <person name="Ning Z."/>
            <person name="He Z."/>
            <person name="Teodor R."/>
            <person name="Lu Y."/>
            <person name="Bowser T.A."/>
            <person name="Graham I.A."/>
            <person name="Ye K."/>
        </authorList>
    </citation>
    <scope>NUCLEOTIDE SEQUENCE [LARGE SCALE GENOMIC DNA]</scope>
    <source>
        <strain evidence="2">cv. HN1</strain>
        <tissue evidence="1">Leaves</tissue>
    </source>
</reference>
<name>A0A4Y7IHZ4_PAPSO</name>
<dbReference type="GO" id="GO:0006820">
    <property type="term" value="P:monoatomic anion transport"/>
    <property type="evidence" value="ECO:0007669"/>
    <property type="project" value="InterPro"/>
</dbReference>
<dbReference type="Gramene" id="RZC47058">
    <property type="protein sequence ID" value="RZC47058"/>
    <property type="gene ID" value="C5167_039994"/>
</dbReference>
<dbReference type="GO" id="GO:0005886">
    <property type="term" value="C:plasma membrane"/>
    <property type="evidence" value="ECO:0007669"/>
    <property type="project" value="TreeGrafter"/>
</dbReference>
<dbReference type="EMBL" id="CM010715">
    <property type="protein sequence ID" value="RZC47058.1"/>
    <property type="molecule type" value="Genomic_DNA"/>
</dbReference>
<gene>
    <name evidence="1" type="ORF">C5167_039994</name>
</gene>
<evidence type="ECO:0000313" key="1">
    <source>
        <dbReference type="EMBL" id="RZC47058.1"/>
    </source>
</evidence>
<organism evidence="1 2">
    <name type="scientific">Papaver somniferum</name>
    <name type="common">Opium poppy</name>
    <dbReference type="NCBI Taxonomy" id="3469"/>
    <lineage>
        <taxon>Eukaryota</taxon>
        <taxon>Viridiplantae</taxon>
        <taxon>Streptophyta</taxon>
        <taxon>Embryophyta</taxon>
        <taxon>Tracheophyta</taxon>
        <taxon>Spermatophyta</taxon>
        <taxon>Magnoliopsida</taxon>
        <taxon>Ranunculales</taxon>
        <taxon>Papaveraceae</taxon>
        <taxon>Papaveroideae</taxon>
        <taxon>Papaver</taxon>
    </lineage>
</organism>
<dbReference type="STRING" id="3469.A0A4Y7IHZ4"/>
<dbReference type="InterPro" id="IPR003020">
    <property type="entry name" value="HCO3_transpt_euk"/>
</dbReference>
<dbReference type="GO" id="GO:0050801">
    <property type="term" value="P:monoatomic ion homeostasis"/>
    <property type="evidence" value="ECO:0007669"/>
    <property type="project" value="TreeGrafter"/>
</dbReference>
<dbReference type="Proteomes" id="UP000316621">
    <property type="component" value="Chromosome 1"/>
</dbReference>
<dbReference type="GO" id="GO:0005452">
    <property type="term" value="F:solute:inorganic anion antiporter activity"/>
    <property type="evidence" value="ECO:0007669"/>
    <property type="project" value="InterPro"/>
</dbReference>
<keyword evidence="2" id="KW-1185">Reference proteome</keyword>
<dbReference type="AlphaFoldDB" id="A0A4Y7IHZ4"/>
<dbReference type="PANTHER" id="PTHR11453">
    <property type="entry name" value="ANION EXCHANGE PROTEIN"/>
    <property type="match status" value="1"/>
</dbReference>
<accession>A0A4Y7IHZ4</accession>
<dbReference type="PANTHER" id="PTHR11453:SF40">
    <property type="entry name" value="BORON TRANSPORTER 4-RELATED"/>
    <property type="match status" value="1"/>
</dbReference>
<evidence type="ECO:0000313" key="2">
    <source>
        <dbReference type="Proteomes" id="UP000316621"/>
    </source>
</evidence>
<protein>
    <submittedName>
        <fullName evidence="1">Uncharacterized protein</fullName>
    </submittedName>
</protein>